<feature type="compositionally biased region" description="Polar residues" evidence="1">
    <location>
        <begin position="155"/>
        <end position="166"/>
    </location>
</feature>
<feature type="region of interest" description="Disordered" evidence="1">
    <location>
        <begin position="155"/>
        <end position="200"/>
    </location>
</feature>
<organism evidence="2 3">
    <name type="scientific">Drosophila lebanonensis</name>
    <name type="common">Fruit fly</name>
    <name type="synonym">Scaptodrosophila lebanonensis</name>
    <dbReference type="NCBI Taxonomy" id="7225"/>
    <lineage>
        <taxon>Eukaryota</taxon>
        <taxon>Metazoa</taxon>
        <taxon>Ecdysozoa</taxon>
        <taxon>Arthropoda</taxon>
        <taxon>Hexapoda</taxon>
        <taxon>Insecta</taxon>
        <taxon>Pterygota</taxon>
        <taxon>Neoptera</taxon>
        <taxon>Endopterygota</taxon>
        <taxon>Diptera</taxon>
        <taxon>Brachycera</taxon>
        <taxon>Muscomorpha</taxon>
        <taxon>Ephydroidea</taxon>
        <taxon>Drosophilidae</taxon>
        <taxon>Scaptodrosophila</taxon>
    </lineage>
</organism>
<feature type="compositionally biased region" description="Polar residues" evidence="1">
    <location>
        <begin position="2236"/>
        <end position="2258"/>
    </location>
</feature>
<feature type="region of interest" description="Disordered" evidence="1">
    <location>
        <begin position="2044"/>
        <end position="2067"/>
    </location>
</feature>
<feature type="region of interest" description="Disordered" evidence="1">
    <location>
        <begin position="1057"/>
        <end position="1107"/>
    </location>
</feature>
<feature type="region of interest" description="Disordered" evidence="1">
    <location>
        <begin position="544"/>
        <end position="566"/>
    </location>
</feature>
<evidence type="ECO:0000313" key="3">
    <source>
        <dbReference type="RefSeq" id="XP_030381798.1"/>
    </source>
</evidence>
<feature type="compositionally biased region" description="Low complexity" evidence="1">
    <location>
        <begin position="1931"/>
        <end position="1959"/>
    </location>
</feature>
<protein>
    <submittedName>
        <fullName evidence="3">Uncharacterized protein LOC115629468</fullName>
    </submittedName>
</protein>
<accession>A0A6J2U2U5</accession>
<feature type="compositionally biased region" description="Basic and acidic residues" evidence="1">
    <location>
        <begin position="223"/>
        <end position="235"/>
    </location>
</feature>
<reference evidence="3" key="1">
    <citation type="submission" date="2025-08" db="UniProtKB">
        <authorList>
            <consortium name="RefSeq"/>
        </authorList>
    </citation>
    <scope>IDENTIFICATION</scope>
    <source>
        <strain evidence="3">11010-0011.00</strain>
        <tissue evidence="3">Whole body</tissue>
    </source>
</reference>
<feature type="compositionally biased region" description="Low complexity" evidence="1">
    <location>
        <begin position="1482"/>
        <end position="1529"/>
    </location>
</feature>
<feature type="region of interest" description="Disordered" evidence="1">
    <location>
        <begin position="1212"/>
        <end position="1238"/>
    </location>
</feature>
<feature type="compositionally biased region" description="Polar residues" evidence="1">
    <location>
        <begin position="1057"/>
        <end position="1085"/>
    </location>
</feature>
<sequence length="2561" mass="282317">MMDFPPPPLLVRRQERCCCSNSNSNSNNNSNSNDSSCNSNQKQSQSNCMLRRMSKAVGKCVSFAGTAQMHREDPGLLQFERLLRKNRKRERLLVPDLATEWFRKQKVCLDSITEEEIQELECSKHLRTDIDFRPALSLTSNFPCPQYCRCNDGRTNLSRSPSAEQRTGLRNEQKVLQEPKNDKQKAGDQSKSGEKPVRKVRIKGVDDVTLICRCNEPAPSEEQPEKEANKSEGRRPTQWNTKYSESEEDVTKNLRRPPSSSNLRSRQRSAMSLNVKKGDRKKSLVICPKNVASCQTNSPPLRRPGGRDIEQQSSVTFDQSGPRYSTRQRSIPDLSRTQSNMPRASRPCQPCPQRLSYSPKAPRPTKPITQWTKETMPPCPPKPKPRPTPESKFLVRNRVNKWGCVCMQPPTEADCLLFQGDGQPMAEECIPRPPEPSAPRLRRMYDIRKAPQRNIDPSRFRRISPEFYCLLKSYEDEMTERYPLYGIPMRYWVDTQPCCPCEIYRRRKDDRCLGDEAATHLPHSLQTKPKTKSGLPEMVMRMRKKQRALEPDEKNGDGDNDKETETEKKVDFCDRKSCNVLADSENGGSCTEGQCRRKHVMTTSGCYHCKTGGPAAKSDQKPIETNYRKQPEKKQSCAIFRRRDKQKKVRSDPASERSSASDGDTTKKPRKNSSMLRCFKRKHSQILPVEPLKGGGLPPNKVLPAGRIIASGKTTPTGKQPLSKAKNQRKSSSSNGIMGGFRCLCKKALKPGRYLLYNFSNIKTNHQQHVQSYAERNNLPAPSSSQFLAQRSLFGLPQFHTQPAPCKWGAFAARSTQSSDTLRPSSCGSGCDNPYDPYNDTQKKSNKKLNYKNSQSAQSDTKSSSGEGGTCTSGGGGTCSRGGGKSKSGGESTCTSGDGGTCKGKAGGTCKSGGCGATKKGGGGTCTSEGGGTCTSGTGGTCTSGGEGTCSGGTRRKRNRSRCSLRSFFHLNTQPPRNQWPADGKGQDCRTATSSETLRPSNSAAGSSCSWKCRRGKALAPGWDGPLEGCKGCGLCAQWACGPIGHVEEGVCGKPFQPTTKSSKLAQQKQQRSIFKGSEGNTNQGEQREGRDKYERRERHESKQTRGRLLNEAARGLKMAALLQRPAKFPCRRACMPATEYNAFIRQIARRRANTNLPMRKLSATKLKTDPEPIVQADDVQSQPNEGAAVRIAENDAPREPILTPSSSRAIIPNRPIQTSNNTSRAARTKIRTTSQAPTDRCAIIRRQNQNQLTVISNRVARPRTRNPRADTVTVHISTVGKRPNTSILIKKRSMGSSAATPLRFHTPSTSSKTLGSTNSLTYKRSQGSNLSARTSGTLHISYSRTSVQQPPLRYRFRAPKFAAKATKKPPKTFRTRRGSRNSTVSNQRPMESPYGYSEPQTPTICTPSSTCAGKVTRVEQHCKVSTVTSPAISEVCSQASKTLSEPGSKMSGEFRQSFSDARASDTRALDARASDTRASDARASNARASNARASNARASDARASNARASNARASNARSSDARASNARASDARASDARSSDARAAAVSKAACPCAEQVCCKPQTQRLLETGRRYYTDTQPKSLEEKATLGIRYSSRSLHSNHSIPALCSNTNSVTCPCVPAPSAATVATAATLDTVQRDTERFGVISCYTSGQSVAQRPLQMRSQSPCILPKIFSTQPPIIEAYREMREAQLKKAKPKVPRKPHQHARPEYSFRTRRPTPRQYLKDFDYYGWQQSLCNGSFQQQRPQQESSCQCSWVYERKPRCSQPDSIRTETDYPSCRTSTTNAIGTAECADKLSRALGCCAVLIQRQQQQHQLQTPCTTSDQSARTASSRSCCSQNENRNVQPRRSYCEDKYSESEAMGATNLLSRCNQLNSACRSRSGCDMFFNRSSSESVDNVKNQATNRDGRQPTASSLKKKSSIDMKCQADAQSTTSASSSSSDCSSSSSGEGRGLNSGSSSDRLSKQRKHGTDRQGGRHSYCSSREKTKEATREDLEERAYSAYLNQLQGPKLTEQKVRSQHRSSGPLFGISRLISRGYGNLARRRLRRSASQSTRVFDSPDGDDNDIKDDAHYVQEYQQHSHSMQQPQPQRFLPNKQAAMQSYSDFSTSTVMPTSVSTMSTKFPTHRTATPVSTITNVSGMSRPPSQNISAAKRSLAAALVANSARALAEKLRAKAQPFMFAPTSHAPIALKSIRRIDIPNGNRFSTDVASTYSTKPMRHNNFPISLRDTFRKHSKSSMSNANSGNIGTNNTEGDSASAAQPRIPSDCRKPNCKHVASFDSSSTPSTGTNSLLSYLSSSLERSALSSEQTSSFILPTSTAGSMSGIYSTDVNSAFQDSSASALQSRPSRDHSANDVEPQWNSSTYRKKSTDPTPPHSSTIYYQNTTRSPGCQHTRSLSNSPTFIKLQAAPRRVPPPVSLRSELDFQTHSLPTKSSTPVISFHYKKPTYSRDTGGNIRATPSLTLLDHLRKQMQVTSTFSEKSTTTSKLKSQNQRASCERHPPMHPMSLEELDRLNNNARLSRVLHALANGSTTTPLVIPPTFNVPPNCNLRSMLAKNIRRSS</sequence>
<feature type="region of interest" description="Disordered" evidence="1">
    <location>
        <begin position="2476"/>
        <end position="2502"/>
    </location>
</feature>
<feature type="region of interest" description="Disordered" evidence="1">
    <location>
        <begin position="838"/>
        <end position="899"/>
    </location>
</feature>
<feature type="region of interest" description="Disordered" evidence="1">
    <location>
        <begin position="1894"/>
        <end position="1992"/>
    </location>
</feature>
<feature type="compositionally biased region" description="Basic and acidic residues" evidence="1">
    <location>
        <begin position="547"/>
        <end position="566"/>
    </location>
</feature>
<feature type="compositionally biased region" description="Polar residues" evidence="1">
    <location>
        <begin position="1307"/>
        <end position="1332"/>
    </location>
</feature>
<feature type="region of interest" description="Disordered" evidence="1">
    <location>
        <begin position="606"/>
        <end position="679"/>
    </location>
</feature>
<feature type="compositionally biased region" description="Polar residues" evidence="1">
    <location>
        <begin position="2375"/>
        <end position="2396"/>
    </location>
</feature>
<keyword evidence="2" id="KW-1185">Reference proteome</keyword>
<feature type="compositionally biased region" description="Low complexity" evidence="1">
    <location>
        <begin position="2476"/>
        <end position="2489"/>
    </location>
</feature>
<dbReference type="Proteomes" id="UP000504634">
    <property type="component" value="Unplaced"/>
</dbReference>
<feature type="compositionally biased region" description="Polar residues" evidence="1">
    <location>
        <begin position="1216"/>
        <end position="1238"/>
    </location>
</feature>
<feature type="compositionally biased region" description="Basic and acidic residues" evidence="1">
    <location>
        <begin position="1086"/>
        <end position="1104"/>
    </location>
</feature>
<feature type="region of interest" description="Disordered" evidence="1">
    <location>
        <begin position="1443"/>
        <end position="1538"/>
    </location>
</feature>
<proteinExistence type="predicted"/>
<feature type="compositionally biased region" description="Gly residues" evidence="1">
    <location>
        <begin position="866"/>
        <end position="887"/>
    </location>
</feature>
<feature type="region of interest" description="Disordered" evidence="1">
    <location>
        <begin position="711"/>
        <end position="734"/>
    </location>
</feature>
<gene>
    <name evidence="3" type="primary">LOC115629468</name>
</gene>
<feature type="region of interest" description="Disordered" evidence="1">
    <location>
        <begin position="974"/>
        <end position="1009"/>
    </location>
</feature>
<feature type="region of interest" description="Disordered" evidence="1">
    <location>
        <begin position="1364"/>
        <end position="1403"/>
    </location>
</feature>
<feature type="compositionally biased region" description="Polar residues" evidence="1">
    <location>
        <begin position="1381"/>
        <end position="1390"/>
    </location>
</feature>
<feature type="compositionally biased region" description="Pro residues" evidence="1">
    <location>
        <begin position="377"/>
        <end position="388"/>
    </location>
</feature>
<dbReference type="GeneID" id="115629468"/>
<feature type="compositionally biased region" description="Polar residues" evidence="1">
    <location>
        <begin position="311"/>
        <end position="342"/>
    </location>
</feature>
<feature type="region of interest" description="Disordered" evidence="1">
    <location>
        <begin position="2337"/>
        <end position="2396"/>
    </location>
</feature>
<feature type="region of interest" description="Disordered" evidence="1">
    <location>
        <begin position="2231"/>
        <end position="2269"/>
    </location>
</feature>
<evidence type="ECO:0000313" key="2">
    <source>
        <dbReference type="Proteomes" id="UP000504634"/>
    </source>
</evidence>
<feature type="compositionally biased region" description="Basic and acidic residues" evidence="1">
    <location>
        <begin position="167"/>
        <end position="197"/>
    </location>
</feature>
<feature type="compositionally biased region" description="Basic residues" evidence="1">
    <location>
        <begin position="1366"/>
        <end position="1380"/>
    </location>
</feature>
<feature type="region of interest" description="Disordered" evidence="1">
    <location>
        <begin position="215"/>
        <end position="391"/>
    </location>
</feature>
<feature type="compositionally biased region" description="Polar residues" evidence="1">
    <location>
        <begin position="990"/>
        <end position="1009"/>
    </location>
</feature>
<feature type="compositionally biased region" description="Basic and acidic residues" evidence="1">
    <location>
        <begin position="1463"/>
        <end position="1481"/>
    </location>
</feature>
<feature type="compositionally biased region" description="Basic and acidic residues" evidence="1">
    <location>
        <begin position="618"/>
        <end position="635"/>
    </location>
</feature>
<dbReference type="RefSeq" id="XP_030381798.1">
    <property type="nucleotide sequence ID" value="XM_030525938.1"/>
</dbReference>
<feature type="compositionally biased region" description="Low complexity" evidence="1">
    <location>
        <begin position="851"/>
        <end position="865"/>
    </location>
</feature>
<feature type="region of interest" description="Disordered" evidence="1">
    <location>
        <begin position="1294"/>
        <end position="1332"/>
    </location>
</feature>
<dbReference type="OrthoDB" id="7872923at2759"/>
<feature type="compositionally biased region" description="Basic and acidic residues" evidence="1">
    <location>
        <begin position="1982"/>
        <end position="1992"/>
    </location>
</feature>
<evidence type="ECO:0000256" key="1">
    <source>
        <dbReference type="SAM" id="MobiDB-lite"/>
    </source>
</evidence>
<name>A0A6J2U2U5_DROLE</name>
<feature type="compositionally biased region" description="Polar residues" evidence="1">
    <location>
        <begin position="1894"/>
        <end position="1914"/>
    </location>
</feature>